<evidence type="ECO:0000313" key="2">
    <source>
        <dbReference type="EMBL" id="OGK23942.1"/>
    </source>
</evidence>
<reference evidence="2 3" key="1">
    <citation type="journal article" date="2016" name="Nat. Commun.">
        <title>Thousands of microbial genomes shed light on interconnected biogeochemical processes in an aquifer system.</title>
        <authorList>
            <person name="Anantharaman K."/>
            <person name="Brown C.T."/>
            <person name="Hug L.A."/>
            <person name="Sharon I."/>
            <person name="Castelle C.J."/>
            <person name="Probst A.J."/>
            <person name="Thomas B.C."/>
            <person name="Singh A."/>
            <person name="Wilkins M.J."/>
            <person name="Karaoz U."/>
            <person name="Brodie E.L."/>
            <person name="Williams K.H."/>
            <person name="Hubbard S.S."/>
            <person name="Banfield J.F."/>
        </authorList>
    </citation>
    <scope>NUCLEOTIDE SEQUENCE [LARGE SCALE GENOMIC DNA]</scope>
</reference>
<sequence>MDSQSIFNTTNIIAIVGLSDKSDRPSYEVGEYLHTHGFKIIPVNPHIESVFGLKSYPSLLDISEKIDVVDIFRKPEFVPDIVDQAIQIGAKAIWMQEGISHPEATKKAREYGLYVVENACMMKVHKKLNKEF</sequence>
<gene>
    <name evidence="2" type="ORF">A3C24_00320</name>
</gene>
<dbReference type="SUPFAM" id="SSF51735">
    <property type="entry name" value="NAD(P)-binding Rossmann-fold domains"/>
    <property type="match status" value="1"/>
</dbReference>
<dbReference type="PANTHER" id="PTHR33303:SF2">
    <property type="entry name" value="COA-BINDING DOMAIN-CONTAINING PROTEIN"/>
    <property type="match status" value="1"/>
</dbReference>
<dbReference type="EMBL" id="MFZM01000014">
    <property type="protein sequence ID" value="OGK23942.1"/>
    <property type="molecule type" value="Genomic_DNA"/>
</dbReference>
<dbReference type="InterPro" id="IPR036291">
    <property type="entry name" value="NAD(P)-bd_dom_sf"/>
</dbReference>
<proteinExistence type="predicted"/>
<accession>A0A1F7GZK2</accession>
<evidence type="ECO:0000313" key="3">
    <source>
        <dbReference type="Proteomes" id="UP000177159"/>
    </source>
</evidence>
<dbReference type="Gene3D" id="3.40.50.720">
    <property type="entry name" value="NAD(P)-binding Rossmann-like Domain"/>
    <property type="match status" value="1"/>
</dbReference>
<protein>
    <submittedName>
        <fullName evidence="2">CoA-binding protein</fullName>
    </submittedName>
</protein>
<dbReference type="SMART" id="SM00881">
    <property type="entry name" value="CoA_binding"/>
    <property type="match status" value="1"/>
</dbReference>
<evidence type="ECO:0000259" key="1">
    <source>
        <dbReference type="SMART" id="SM00881"/>
    </source>
</evidence>
<dbReference type="PANTHER" id="PTHR33303">
    <property type="entry name" value="CYTOPLASMIC PROTEIN-RELATED"/>
    <property type="match status" value="1"/>
</dbReference>
<feature type="domain" description="CoA-binding" evidence="1">
    <location>
        <begin position="6"/>
        <end position="99"/>
    </location>
</feature>
<dbReference type="AlphaFoldDB" id="A0A1F7GZK2"/>
<name>A0A1F7GZK2_9BACT</name>
<dbReference type="InterPro" id="IPR003781">
    <property type="entry name" value="CoA-bd"/>
</dbReference>
<dbReference type="Pfam" id="PF13380">
    <property type="entry name" value="CoA_binding_2"/>
    <property type="match status" value="1"/>
</dbReference>
<comment type="caution">
    <text evidence="2">The sequence shown here is derived from an EMBL/GenBank/DDBJ whole genome shotgun (WGS) entry which is preliminary data.</text>
</comment>
<organism evidence="2 3">
    <name type="scientific">Candidatus Roizmanbacteria bacterium RIFCSPHIGHO2_02_FULL_37_24</name>
    <dbReference type="NCBI Taxonomy" id="1802037"/>
    <lineage>
        <taxon>Bacteria</taxon>
        <taxon>Candidatus Roizmaniibacteriota</taxon>
    </lineage>
</organism>
<dbReference type="Proteomes" id="UP000177159">
    <property type="component" value="Unassembled WGS sequence"/>
</dbReference>